<protein>
    <recommendedName>
        <fullName evidence="4">DUF1616 domain-containing protein</fullName>
    </recommendedName>
</protein>
<keyword evidence="1" id="KW-1133">Transmembrane helix</keyword>
<name>A0A497F718_9CREN</name>
<evidence type="ECO:0000313" key="3">
    <source>
        <dbReference type="Proteomes" id="UP000269499"/>
    </source>
</evidence>
<proteinExistence type="predicted"/>
<evidence type="ECO:0008006" key="4">
    <source>
        <dbReference type="Google" id="ProtNLM"/>
    </source>
</evidence>
<dbReference type="EMBL" id="QMRA01000011">
    <property type="protein sequence ID" value="RLE55069.1"/>
    <property type="molecule type" value="Genomic_DNA"/>
</dbReference>
<feature type="transmembrane region" description="Helical" evidence="1">
    <location>
        <begin position="20"/>
        <end position="44"/>
    </location>
</feature>
<evidence type="ECO:0000256" key="1">
    <source>
        <dbReference type="SAM" id="Phobius"/>
    </source>
</evidence>
<keyword evidence="1" id="KW-0812">Transmembrane</keyword>
<gene>
    <name evidence="2" type="ORF">DRJ26_01160</name>
</gene>
<keyword evidence="1" id="KW-0472">Membrane</keyword>
<sequence length="179" mass="19678">MSRDDVKEIIIEIDAKRLAVIVLLVVMAAGVLISYFSSLASFIAPSEDLPLNIVTAYSADATGNPKNKFHRGELVLLNVTIEMAYAYYYDTDYYLFTSPTKFLLLIQVMYGNTPVFLGFVVEEVSPDGTESTGIGYRIPDDAPLGTYTVKVMVWSDWLDKGGTVLASNSGLEFTFSVEG</sequence>
<dbReference type="AlphaFoldDB" id="A0A497F718"/>
<comment type="caution">
    <text evidence="2">The sequence shown here is derived from an EMBL/GenBank/DDBJ whole genome shotgun (WGS) entry which is preliminary data.</text>
</comment>
<evidence type="ECO:0000313" key="2">
    <source>
        <dbReference type="EMBL" id="RLE55069.1"/>
    </source>
</evidence>
<dbReference type="Proteomes" id="UP000269499">
    <property type="component" value="Unassembled WGS sequence"/>
</dbReference>
<reference evidence="2 3" key="1">
    <citation type="submission" date="2018-06" db="EMBL/GenBank/DDBJ databases">
        <title>Extensive metabolic versatility and redundancy in microbially diverse, dynamic hydrothermal sediments.</title>
        <authorList>
            <person name="Dombrowski N."/>
            <person name="Teske A."/>
            <person name="Baker B.J."/>
        </authorList>
    </citation>
    <scope>NUCLEOTIDE SEQUENCE [LARGE SCALE GENOMIC DNA]</scope>
    <source>
        <strain evidence="2">B20_G2</strain>
    </source>
</reference>
<organism evidence="2 3">
    <name type="scientific">Thermoproteota archaeon</name>
    <dbReference type="NCBI Taxonomy" id="2056631"/>
    <lineage>
        <taxon>Archaea</taxon>
        <taxon>Thermoproteota</taxon>
    </lineage>
</organism>
<accession>A0A497F718</accession>